<gene>
    <name evidence="2" type="ORF">BDV98DRAFT_268549</name>
</gene>
<evidence type="ECO:0000313" key="2">
    <source>
        <dbReference type="EMBL" id="TFK97235.1"/>
    </source>
</evidence>
<feature type="region of interest" description="Disordered" evidence="1">
    <location>
        <begin position="45"/>
        <end position="126"/>
    </location>
</feature>
<name>A0A5C3Q572_9AGAR</name>
<evidence type="ECO:0000313" key="3">
    <source>
        <dbReference type="Proteomes" id="UP000305067"/>
    </source>
</evidence>
<dbReference type="Proteomes" id="UP000305067">
    <property type="component" value="Unassembled WGS sequence"/>
</dbReference>
<dbReference type="EMBL" id="ML178849">
    <property type="protein sequence ID" value="TFK97235.1"/>
    <property type="molecule type" value="Genomic_DNA"/>
</dbReference>
<keyword evidence="3" id="KW-1185">Reference proteome</keyword>
<reference evidence="2 3" key="1">
    <citation type="journal article" date="2019" name="Nat. Ecol. Evol.">
        <title>Megaphylogeny resolves global patterns of mushroom evolution.</title>
        <authorList>
            <person name="Varga T."/>
            <person name="Krizsan K."/>
            <person name="Foldi C."/>
            <person name="Dima B."/>
            <person name="Sanchez-Garcia M."/>
            <person name="Sanchez-Ramirez S."/>
            <person name="Szollosi G.J."/>
            <person name="Szarkandi J.G."/>
            <person name="Papp V."/>
            <person name="Albert L."/>
            <person name="Andreopoulos W."/>
            <person name="Angelini C."/>
            <person name="Antonin V."/>
            <person name="Barry K.W."/>
            <person name="Bougher N.L."/>
            <person name="Buchanan P."/>
            <person name="Buyck B."/>
            <person name="Bense V."/>
            <person name="Catcheside P."/>
            <person name="Chovatia M."/>
            <person name="Cooper J."/>
            <person name="Damon W."/>
            <person name="Desjardin D."/>
            <person name="Finy P."/>
            <person name="Geml J."/>
            <person name="Haridas S."/>
            <person name="Hughes K."/>
            <person name="Justo A."/>
            <person name="Karasinski D."/>
            <person name="Kautmanova I."/>
            <person name="Kiss B."/>
            <person name="Kocsube S."/>
            <person name="Kotiranta H."/>
            <person name="LaButti K.M."/>
            <person name="Lechner B.E."/>
            <person name="Liimatainen K."/>
            <person name="Lipzen A."/>
            <person name="Lukacs Z."/>
            <person name="Mihaltcheva S."/>
            <person name="Morgado L.N."/>
            <person name="Niskanen T."/>
            <person name="Noordeloos M.E."/>
            <person name="Ohm R.A."/>
            <person name="Ortiz-Santana B."/>
            <person name="Ovrebo C."/>
            <person name="Racz N."/>
            <person name="Riley R."/>
            <person name="Savchenko A."/>
            <person name="Shiryaev A."/>
            <person name="Soop K."/>
            <person name="Spirin V."/>
            <person name="Szebenyi C."/>
            <person name="Tomsovsky M."/>
            <person name="Tulloss R.E."/>
            <person name="Uehling J."/>
            <person name="Grigoriev I.V."/>
            <person name="Vagvolgyi C."/>
            <person name="Papp T."/>
            <person name="Martin F.M."/>
            <person name="Miettinen O."/>
            <person name="Hibbett D.S."/>
            <person name="Nagy L.G."/>
        </authorList>
    </citation>
    <scope>NUCLEOTIDE SEQUENCE [LARGE SCALE GENOMIC DNA]</scope>
    <source>
        <strain evidence="2 3">CBS 309.79</strain>
    </source>
</reference>
<proteinExistence type="predicted"/>
<dbReference type="AlphaFoldDB" id="A0A5C3Q572"/>
<organism evidence="2 3">
    <name type="scientific">Pterulicium gracile</name>
    <dbReference type="NCBI Taxonomy" id="1884261"/>
    <lineage>
        <taxon>Eukaryota</taxon>
        <taxon>Fungi</taxon>
        <taxon>Dikarya</taxon>
        <taxon>Basidiomycota</taxon>
        <taxon>Agaricomycotina</taxon>
        <taxon>Agaricomycetes</taxon>
        <taxon>Agaricomycetidae</taxon>
        <taxon>Agaricales</taxon>
        <taxon>Pleurotineae</taxon>
        <taxon>Pterulaceae</taxon>
        <taxon>Pterulicium</taxon>
    </lineage>
</organism>
<evidence type="ECO:0000256" key="1">
    <source>
        <dbReference type="SAM" id="MobiDB-lite"/>
    </source>
</evidence>
<sequence length="126" mass="13885">MDLTHSNFHPGAGDAGLEIAPLDRPPFLDLHSWLVTLTPRSLISSMRTTSTSPHNSTCTSNPTMLPSYLQRRKIPRLHPPTPMYRIPTQPLPTTMSTQTSSPVPLWKNTASITSPRTTQPTRSGLS</sequence>
<accession>A0A5C3Q572</accession>
<protein>
    <submittedName>
        <fullName evidence="2">Uncharacterized protein</fullName>
    </submittedName>
</protein>
<feature type="compositionally biased region" description="Polar residues" evidence="1">
    <location>
        <begin position="91"/>
        <end position="126"/>
    </location>
</feature>
<feature type="compositionally biased region" description="Polar residues" evidence="1">
    <location>
        <begin position="45"/>
        <end position="64"/>
    </location>
</feature>